<evidence type="ECO:0000313" key="4">
    <source>
        <dbReference type="EMBL" id="GAB40402.1"/>
    </source>
</evidence>
<comment type="caution">
    <text evidence="4">The sequence shown here is derived from an EMBL/GenBank/DDBJ whole genome shotgun (WGS) entry which is preliminary data.</text>
</comment>
<evidence type="ECO:0000259" key="3">
    <source>
        <dbReference type="Pfam" id="PF13472"/>
    </source>
</evidence>
<dbReference type="AlphaFoldDB" id="H5U3U4"/>
<dbReference type="Pfam" id="PF13472">
    <property type="entry name" value="Lipase_GDSL_2"/>
    <property type="match status" value="1"/>
</dbReference>
<dbReference type="CDD" id="cd01823">
    <property type="entry name" value="SEST_like"/>
    <property type="match status" value="1"/>
</dbReference>
<dbReference type="eggNOG" id="COG2755">
    <property type="taxonomic scope" value="Bacteria"/>
</dbReference>
<feature type="active site" evidence="1">
    <location>
        <position position="285"/>
    </location>
</feature>
<dbReference type="InterPro" id="IPR036514">
    <property type="entry name" value="SGNH_hydro_sf"/>
</dbReference>
<protein>
    <submittedName>
        <fullName evidence="4">Putative esterase</fullName>
    </submittedName>
</protein>
<feature type="disulfide bond" evidence="2">
    <location>
        <begin position="74"/>
        <end position="98"/>
    </location>
</feature>
<dbReference type="EMBL" id="BAFC01000097">
    <property type="protein sequence ID" value="GAB40402.1"/>
    <property type="molecule type" value="Genomic_DNA"/>
</dbReference>
<accession>H5U3U4</accession>
<feature type="disulfide bond" evidence="2">
    <location>
        <begin position="149"/>
        <end position="167"/>
    </location>
</feature>
<dbReference type="GO" id="GO:0004806">
    <property type="term" value="F:triacylglycerol lipase activity"/>
    <property type="evidence" value="ECO:0007669"/>
    <property type="project" value="TreeGrafter"/>
</dbReference>
<proteinExistence type="predicted"/>
<evidence type="ECO:0000256" key="2">
    <source>
        <dbReference type="PIRSR" id="PIRSR637460-2"/>
    </source>
</evidence>
<dbReference type="GO" id="GO:0019433">
    <property type="term" value="P:triglyceride catabolic process"/>
    <property type="evidence" value="ECO:0007669"/>
    <property type="project" value="TreeGrafter"/>
</dbReference>
<gene>
    <name evidence="4" type="ORF">GOSPT_099_00510</name>
</gene>
<evidence type="ECO:0000256" key="1">
    <source>
        <dbReference type="PIRSR" id="PIRSR637460-1"/>
    </source>
</evidence>
<dbReference type="InterPro" id="IPR013830">
    <property type="entry name" value="SGNH_hydro"/>
</dbReference>
<feature type="domain" description="SGNH hydrolase-type esterase" evidence="3">
    <location>
        <begin position="55"/>
        <end position="291"/>
    </location>
</feature>
<organism evidence="4 5">
    <name type="scientific">Gordonia sputi NBRC 100414</name>
    <dbReference type="NCBI Taxonomy" id="1089453"/>
    <lineage>
        <taxon>Bacteria</taxon>
        <taxon>Bacillati</taxon>
        <taxon>Actinomycetota</taxon>
        <taxon>Actinomycetes</taxon>
        <taxon>Mycobacteriales</taxon>
        <taxon>Gordoniaceae</taxon>
        <taxon>Gordonia</taxon>
    </lineage>
</organism>
<dbReference type="Gene3D" id="3.40.50.1110">
    <property type="entry name" value="SGNH hydrolase"/>
    <property type="match status" value="1"/>
</dbReference>
<keyword evidence="2" id="KW-1015">Disulfide bond</keyword>
<keyword evidence="5" id="KW-1185">Reference proteome</keyword>
<dbReference type="Proteomes" id="UP000005845">
    <property type="component" value="Unassembled WGS sequence"/>
</dbReference>
<sequence length="307" mass="31921">MSRRLFRRVGIAAGALLAAAAVVVPGVGGGDSTSQGPTIKPAVRASAETPPAYVALGSSYAAGPDAVPTRLNVCFRSPDNYPNRVARAMRLRLVDVTCSGATTENIVDKPQRFLAHKQIDAVTRNTALVTVTSGGNDIDYIGRLLAMSCNNVASGVDKALGPAARSCHTGHRIAAEPTDADYAKVQRKLIQTVLEIKLRAPRARVVIVDYPPLTVAGEAACDLLPLTPEQVAQTVRIFDRLAGATALAAHETGVDLVQASVAGADHTVCSAEPWLRGFAPPIPYHPTTRGKAGVADLVVASLGGPVA</sequence>
<name>H5U3U4_9ACTN</name>
<evidence type="ECO:0000313" key="5">
    <source>
        <dbReference type="Proteomes" id="UP000005845"/>
    </source>
</evidence>
<feature type="disulfide bond" evidence="2">
    <location>
        <begin position="221"/>
        <end position="269"/>
    </location>
</feature>
<feature type="active site" description="Nucleophile" evidence="1">
    <location>
        <position position="59"/>
    </location>
</feature>
<dbReference type="PANTHER" id="PTHR37981">
    <property type="entry name" value="LIPASE 2"/>
    <property type="match status" value="1"/>
</dbReference>
<dbReference type="SUPFAM" id="SSF52266">
    <property type="entry name" value="SGNH hydrolase"/>
    <property type="match status" value="1"/>
</dbReference>
<dbReference type="InterPro" id="IPR037460">
    <property type="entry name" value="SEST-like"/>
</dbReference>
<reference evidence="4 5" key="1">
    <citation type="submission" date="2012-02" db="EMBL/GenBank/DDBJ databases">
        <title>Whole genome shotgun sequence of Gordonia sputi NBRC 100414.</title>
        <authorList>
            <person name="Yoshida I."/>
            <person name="Hosoyama A."/>
            <person name="Tsuchikane K."/>
            <person name="Katsumata H."/>
            <person name="Yamazaki S."/>
            <person name="Fujita N."/>
        </authorList>
    </citation>
    <scope>NUCLEOTIDE SEQUENCE [LARGE SCALE GENOMIC DNA]</scope>
    <source>
        <strain evidence="4 5">NBRC 100414</strain>
    </source>
</reference>
<dbReference type="RefSeq" id="WP_005207461.1">
    <property type="nucleotide sequence ID" value="NZ_BAFC01000097.1"/>
</dbReference>
<dbReference type="PANTHER" id="PTHR37981:SF1">
    <property type="entry name" value="SGNH HYDROLASE-TYPE ESTERASE DOMAIN-CONTAINING PROTEIN"/>
    <property type="match status" value="1"/>
</dbReference>